<gene>
    <name evidence="7" type="ORF">Abiwalacus_09850</name>
</gene>
<dbReference type="PANTHER" id="PTHR21659">
    <property type="entry name" value="HYDROPHOBIC PROTEIN RCI2 LOW TEMPERATURE AND SALT RESPONSIVE PROTEIN LTI6 -RELATED"/>
    <property type="match status" value="1"/>
</dbReference>
<comment type="subcellular location">
    <subcellularLocation>
        <location evidence="1">Membrane</location>
    </subcellularLocation>
</comment>
<proteinExistence type="inferred from homology"/>
<evidence type="ECO:0000313" key="7">
    <source>
        <dbReference type="EMBL" id="BDL43411.1"/>
    </source>
</evidence>
<evidence type="ECO:0000256" key="6">
    <source>
        <dbReference type="SAM" id="Phobius"/>
    </source>
</evidence>
<reference evidence="7" key="1">
    <citation type="submission" date="2022-06" db="EMBL/GenBank/DDBJ databases">
        <title>Akkermansia biwalacus sp. nov., an anaerobic mucin-degrading bacterium isolated from human intestine.</title>
        <authorList>
            <person name="Kobayashi Y."/>
            <person name="Inoue S."/>
            <person name="Kawahara T."/>
            <person name="Kohda N."/>
        </authorList>
    </citation>
    <scope>NUCLEOTIDE SEQUENCE</scope>
    <source>
        <strain evidence="7">WON2089</strain>
    </source>
</reference>
<dbReference type="RefSeq" id="WP_215435588.1">
    <property type="nucleotide sequence ID" value="NZ_AP025943.1"/>
</dbReference>
<sequence length="99" mass="11169">MRYVLAILLPPSMALAYGGCGSFTLNIILCLVGYIPGMVHAILIVLQKESNDRHQAMMKEMVKWQAHQDLKRNSRRKTEIVCRKKEDNVTASGDKASCY</sequence>
<name>A0ABN6QKD7_9BACT</name>
<comment type="similarity">
    <text evidence="2">Belongs to the UPF0057 (PMP3) family.</text>
</comment>
<dbReference type="InterPro" id="IPR000612">
    <property type="entry name" value="PMP3"/>
</dbReference>
<evidence type="ECO:0000256" key="2">
    <source>
        <dbReference type="ARBA" id="ARBA00009530"/>
    </source>
</evidence>
<keyword evidence="4 6" id="KW-1133">Transmembrane helix</keyword>
<feature type="transmembrane region" description="Helical" evidence="6">
    <location>
        <begin position="26"/>
        <end position="46"/>
    </location>
</feature>
<dbReference type="EMBL" id="AP025943">
    <property type="protein sequence ID" value="BDL43411.1"/>
    <property type="molecule type" value="Genomic_DNA"/>
</dbReference>
<dbReference type="Proteomes" id="UP001062263">
    <property type="component" value="Chromosome"/>
</dbReference>
<evidence type="ECO:0000256" key="4">
    <source>
        <dbReference type="ARBA" id="ARBA00022989"/>
    </source>
</evidence>
<keyword evidence="8" id="KW-1185">Reference proteome</keyword>
<evidence type="ECO:0000256" key="3">
    <source>
        <dbReference type="ARBA" id="ARBA00022692"/>
    </source>
</evidence>
<keyword evidence="5 6" id="KW-0472">Membrane</keyword>
<dbReference type="PANTHER" id="PTHR21659:SF42">
    <property type="entry name" value="UPF0057 MEMBRANE PROTEIN ZK632.10-RELATED"/>
    <property type="match status" value="1"/>
</dbReference>
<protein>
    <submittedName>
        <fullName evidence="7">Pmp3 family protein</fullName>
    </submittedName>
</protein>
<organism evidence="7 8">
    <name type="scientific">Akkermansia biwaensis</name>
    <dbReference type="NCBI Taxonomy" id="2946555"/>
    <lineage>
        <taxon>Bacteria</taxon>
        <taxon>Pseudomonadati</taxon>
        <taxon>Verrucomicrobiota</taxon>
        <taxon>Verrucomicrobiia</taxon>
        <taxon>Verrucomicrobiales</taxon>
        <taxon>Akkermansiaceae</taxon>
        <taxon>Akkermansia</taxon>
    </lineage>
</organism>
<evidence type="ECO:0000256" key="5">
    <source>
        <dbReference type="ARBA" id="ARBA00023136"/>
    </source>
</evidence>
<keyword evidence="3 6" id="KW-0812">Transmembrane</keyword>
<evidence type="ECO:0000313" key="8">
    <source>
        <dbReference type="Proteomes" id="UP001062263"/>
    </source>
</evidence>
<dbReference type="Pfam" id="PF01679">
    <property type="entry name" value="Pmp3"/>
    <property type="match status" value="1"/>
</dbReference>
<evidence type="ECO:0000256" key="1">
    <source>
        <dbReference type="ARBA" id="ARBA00004370"/>
    </source>
</evidence>
<accession>A0ABN6QKD7</accession>